<accession>A0A839QPA5</accession>
<sequence length="155" mass="16215">MDMNQAGSTREARAEVPAEELQQDDELIEETDGTDDLEPSDGSSGRWLDRFPEALDADPGPAAPMRTSALAYRLLFYLGMGVGVIASLALLASVFFQGWVATNFIQAGGDYLGSGPEAQAARDVLGIPLGGFVVALLAGFAALSVGAIGVLRGRR</sequence>
<keyword evidence="2" id="KW-0812">Transmembrane</keyword>
<evidence type="ECO:0000256" key="2">
    <source>
        <dbReference type="SAM" id="Phobius"/>
    </source>
</evidence>
<evidence type="ECO:0000313" key="4">
    <source>
        <dbReference type="Proteomes" id="UP000523000"/>
    </source>
</evidence>
<dbReference type="AlphaFoldDB" id="A0A839QPA5"/>
<comment type="caution">
    <text evidence="3">The sequence shown here is derived from an EMBL/GenBank/DDBJ whole genome shotgun (WGS) entry which is preliminary data.</text>
</comment>
<feature type="compositionally biased region" description="Acidic residues" evidence="1">
    <location>
        <begin position="17"/>
        <end position="39"/>
    </location>
</feature>
<reference evidence="3 4" key="1">
    <citation type="submission" date="2020-08" db="EMBL/GenBank/DDBJ databases">
        <title>Sequencing the genomes of 1000 actinobacteria strains.</title>
        <authorList>
            <person name="Klenk H.-P."/>
        </authorList>
    </citation>
    <scope>NUCLEOTIDE SEQUENCE [LARGE SCALE GENOMIC DNA]</scope>
    <source>
        <strain evidence="3 4">DSM 22826</strain>
    </source>
</reference>
<protein>
    <submittedName>
        <fullName evidence="3">Uncharacterized protein</fullName>
    </submittedName>
</protein>
<dbReference type="EMBL" id="JACHVS010000001">
    <property type="protein sequence ID" value="MBB2993911.1"/>
    <property type="molecule type" value="Genomic_DNA"/>
</dbReference>
<keyword evidence="4" id="KW-1185">Reference proteome</keyword>
<dbReference type="Proteomes" id="UP000523000">
    <property type="component" value="Unassembled WGS sequence"/>
</dbReference>
<feature type="transmembrane region" description="Helical" evidence="2">
    <location>
        <begin position="129"/>
        <end position="151"/>
    </location>
</feature>
<feature type="region of interest" description="Disordered" evidence="1">
    <location>
        <begin position="1"/>
        <end position="61"/>
    </location>
</feature>
<keyword evidence="2" id="KW-1133">Transmembrane helix</keyword>
<feature type="transmembrane region" description="Helical" evidence="2">
    <location>
        <begin position="74"/>
        <end position="96"/>
    </location>
</feature>
<keyword evidence="2" id="KW-0472">Membrane</keyword>
<proteinExistence type="predicted"/>
<name>A0A839QPA5_9MICC</name>
<evidence type="ECO:0000256" key="1">
    <source>
        <dbReference type="SAM" id="MobiDB-lite"/>
    </source>
</evidence>
<dbReference type="RefSeq" id="WP_183509263.1">
    <property type="nucleotide sequence ID" value="NZ_BAABGK010000010.1"/>
</dbReference>
<gene>
    <name evidence="3" type="ORF">E9229_000102</name>
</gene>
<organism evidence="3 4">
    <name type="scientific">Paeniglutamicibacter cryotolerans</name>
    <dbReference type="NCBI Taxonomy" id="670079"/>
    <lineage>
        <taxon>Bacteria</taxon>
        <taxon>Bacillati</taxon>
        <taxon>Actinomycetota</taxon>
        <taxon>Actinomycetes</taxon>
        <taxon>Micrococcales</taxon>
        <taxon>Micrococcaceae</taxon>
        <taxon>Paeniglutamicibacter</taxon>
    </lineage>
</organism>
<evidence type="ECO:0000313" key="3">
    <source>
        <dbReference type="EMBL" id="MBB2993911.1"/>
    </source>
</evidence>